<reference evidence="1" key="1">
    <citation type="submission" date="2019-11" db="EMBL/GenBank/DDBJ databases">
        <authorList>
            <person name="Feng L."/>
        </authorList>
    </citation>
    <scope>NUCLEOTIDE SEQUENCE</scope>
    <source>
        <strain evidence="1">BgluceraseaLFYP119</strain>
    </source>
</reference>
<dbReference type="AlphaFoldDB" id="A0A6N2V215"/>
<dbReference type="InterPro" id="IPR024541">
    <property type="entry name" value="DUF3881"/>
</dbReference>
<gene>
    <name evidence="1" type="ORF">BGLFYP119_02278</name>
</gene>
<sequence length="289" mass="33009">MHSYLRAVGFSEIKNREAMKEIIGDTVRNYDEKVAVENHPDGIFVEYSKNYGCDCGITVCGQYDEYHRFHVEYYFPFFRGTGITTQEQVTVERHLDKEAYAGACDDLRIGITMIFYLQNAAEYMQESYKGTLGGQPLTLTGLGREGSVLLPALKDKEAVKVEKETAKNRNHLMAAARDGDEEAMENLTMEDMDTYSMITQRVGKEDIFSIVDTYFMPYGIQCDQYSILGEILEVHSFKNIFTGEEIVQMTVESNNLQFDVCINRKDLLGEPEAGRRLKATIWLQGQLHF</sequence>
<accession>A0A6N2V215</accession>
<dbReference type="Pfam" id="PF12997">
    <property type="entry name" value="DUF3881"/>
    <property type="match status" value="1"/>
</dbReference>
<name>A0A6N2V215_9FIRM</name>
<dbReference type="EMBL" id="CACRST010000022">
    <property type="protein sequence ID" value="VYT21086.1"/>
    <property type="molecule type" value="Genomic_DNA"/>
</dbReference>
<organism evidence="1">
    <name type="scientific">Blautia glucerasea</name>
    <dbReference type="NCBI Taxonomy" id="536633"/>
    <lineage>
        <taxon>Bacteria</taxon>
        <taxon>Bacillati</taxon>
        <taxon>Bacillota</taxon>
        <taxon>Clostridia</taxon>
        <taxon>Lachnospirales</taxon>
        <taxon>Lachnospiraceae</taxon>
        <taxon>Blautia</taxon>
    </lineage>
</organism>
<proteinExistence type="predicted"/>
<evidence type="ECO:0000313" key="1">
    <source>
        <dbReference type="EMBL" id="VYT21086.1"/>
    </source>
</evidence>
<dbReference type="RefSeq" id="WP_156354719.1">
    <property type="nucleotide sequence ID" value="NZ_CACRST010000022.1"/>
</dbReference>
<protein>
    <submittedName>
        <fullName evidence="1">DUF based on E. rectale Gene description</fullName>
    </submittedName>
</protein>